<feature type="region of interest" description="Disordered" evidence="3">
    <location>
        <begin position="39"/>
        <end position="129"/>
    </location>
</feature>
<feature type="compositionally biased region" description="Low complexity" evidence="3">
    <location>
        <begin position="64"/>
        <end position="81"/>
    </location>
</feature>
<dbReference type="GO" id="GO:0005634">
    <property type="term" value="C:nucleus"/>
    <property type="evidence" value="ECO:0007669"/>
    <property type="project" value="TreeGrafter"/>
</dbReference>
<dbReference type="AlphaFoldDB" id="A0A9Q8L825"/>
<dbReference type="InterPro" id="IPR036361">
    <property type="entry name" value="SAP_dom_sf"/>
</dbReference>
<reference evidence="5" key="2">
    <citation type="journal article" date="2022" name="Microb. Genom.">
        <title>A chromosome-scale genome assembly of the tomato pathogen Cladosporium fulvum reveals a compartmentalized genome architecture and the presence of a dispensable chromosome.</title>
        <authorList>
            <person name="Zaccaron A.Z."/>
            <person name="Chen L.H."/>
            <person name="Samaras A."/>
            <person name="Stergiopoulos I."/>
        </authorList>
    </citation>
    <scope>NUCLEOTIDE SEQUENCE</scope>
    <source>
        <strain evidence="5">Race5_Kim</strain>
    </source>
</reference>
<dbReference type="EMBL" id="CP090163">
    <property type="protein sequence ID" value="UJO12573.1"/>
    <property type="molecule type" value="Genomic_DNA"/>
</dbReference>
<dbReference type="Proteomes" id="UP000756132">
    <property type="component" value="Chromosome 1"/>
</dbReference>
<dbReference type="OrthoDB" id="445357at2759"/>
<proteinExistence type="inferred from homology"/>
<dbReference type="SMART" id="SM00513">
    <property type="entry name" value="SAP"/>
    <property type="match status" value="1"/>
</dbReference>
<gene>
    <name evidence="5" type="ORF">CLAFUR5_01694</name>
</gene>
<name>A0A9Q8L825_PASFU</name>
<dbReference type="PANTHER" id="PTHR46551">
    <property type="entry name" value="SAP DOMAIN-CONTAINING RIBONUCLEOPROTEIN"/>
    <property type="match status" value="1"/>
</dbReference>
<feature type="compositionally biased region" description="Basic and acidic residues" evidence="3">
    <location>
        <begin position="183"/>
        <end position="198"/>
    </location>
</feature>
<feature type="compositionally biased region" description="Basic and acidic residues" evidence="3">
    <location>
        <begin position="235"/>
        <end position="244"/>
    </location>
</feature>
<dbReference type="RefSeq" id="XP_047756939.1">
    <property type="nucleotide sequence ID" value="XM_047900842.1"/>
</dbReference>
<keyword evidence="1" id="KW-0597">Phosphoprotein</keyword>
<dbReference type="GO" id="GO:0016973">
    <property type="term" value="P:poly(A)+ mRNA export from nucleus"/>
    <property type="evidence" value="ECO:0007669"/>
    <property type="project" value="TreeGrafter"/>
</dbReference>
<evidence type="ECO:0000256" key="3">
    <source>
        <dbReference type="SAM" id="MobiDB-lite"/>
    </source>
</evidence>
<dbReference type="PROSITE" id="PS50800">
    <property type="entry name" value="SAP"/>
    <property type="match status" value="1"/>
</dbReference>
<feature type="compositionally biased region" description="Basic residues" evidence="3">
    <location>
        <begin position="199"/>
        <end position="208"/>
    </location>
</feature>
<feature type="domain" description="SAP" evidence="4">
    <location>
        <begin position="4"/>
        <end position="38"/>
    </location>
</feature>
<evidence type="ECO:0000259" key="4">
    <source>
        <dbReference type="PROSITE" id="PS50800"/>
    </source>
</evidence>
<dbReference type="Gene3D" id="1.10.720.30">
    <property type="entry name" value="SAP domain"/>
    <property type="match status" value="1"/>
</dbReference>
<dbReference type="InterPro" id="IPR003034">
    <property type="entry name" value="SAP_dom"/>
</dbReference>
<feature type="region of interest" description="Disordered" evidence="3">
    <location>
        <begin position="164"/>
        <end position="251"/>
    </location>
</feature>
<organism evidence="5 6">
    <name type="scientific">Passalora fulva</name>
    <name type="common">Tomato leaf mold</name>
    <name type="synonym">Cladosporium fulvum</name>
    <dbReference type="NCBI Taxonomy" id="5499"/>
    <lineage>
        <taxon>Eukaryota</taxon>
        <taxon>Fungi</taxon>
        <taxon>Dikarya</taxon>
        <taxon>Ascomycota</taxon>
        <taxon>Pezizomycotina</taxon>
        <taxon>Dothideomycetes</taxon>
        <taxon>Dothideomycetidae</taxon>
        <taxon>Mycosphaerellales</taxon>
        <taxon>Mycosphaerellaceae</taxon>
        <taxon>Fulvia</taxon>
    </lineage>
</organism>
<dbReference type="KEGG" id="ffu:CLAFUR5_01694"/>
<accession>A0A9Q8L825</accession>
<keyword evidence="6" id="KW-1185">Reference proteome</keyword>
<dbReference type="SUPFAM" id="SSF68906">
    <property type="entry name" value="SAP domain"/>
    <property type="match status" value="1"/>
</dbReference>
<evidence type="ECO:0000256" key="1">
    <source>
        <dbReference type="ARBA" id="ARBA00022553"/>
    </source>
</evidence>
<evidence type="ECO:0000313" key="6">
    <source>
        <dbReference type="Proteomes" id="UP000756132"/>
    </source>
</evidence>
<feature type="compositionally biased region" description="Acidic residues" evidence="3">
    <location>
        <begin position="54"/>
        <end position="63"/>
    </location>
</feature>
<protein>
    <recommendedName>
        <fullName evidence="4">SAP domain-containing protein</fullName>
    </recommendedName>
</protein>
<dbReference type="PANTHER" id="PTHR46551:SF1">
    <property type="entry name" value="SAP DOMAIN-CONTAINING RIBONUCLEOPROTEIN"/>
    <property type="match status" value="1"/>
</dbReference>
<dbReference type="OMA" id="WSEKDNA"/>
<reference evidence="5" key="1">
    <citation type="submission" date="2021-12" db="EMBL/GenBank/DDBJ databases">
        <authorList>
            <person name="Zaccaron A."/>
            <person name="Stergiopoulos I."/>
        </authorList>
    </citation>
    <scope>NUCLEOTIDE SEQUENCE</scope>
    <source>
        <strain evidence="5">Race5_Kim</strain>
    </source>
</reference>
<dbReference type="InterPro" id="IPR052240">
    <property type="entry name" value="SAP_domain_ribonucleoprotein"/>
</dbReference>
<dbReference type="Pfam" id="PF18592">
    <property type="entry name" value="Tho1_MOS11_C"/>
    <property type="match status" value="1"/>
</dbReference>
<evidence type="ECO:0000256" key="2">
    <source>
        <dbReference type="ARBA" id="ARBA00046328"/>
    </source>
</evidence>
<dbReference type="Pfam" id="PF02037">
    <property type="entry name" value="SAP"/>
    <property type="match status" value="1"/>
</dbReference>
<dbReference type="GeneID" id="71981572"/>
<sequence>MVDYSKKKNDELAALCKERSLPHTGKKADLVKRLEDYDAKADSGTAAAPAKAEDEIDWDEEPAAETAKAATTEPAANAIAAGGVGEVSNPQAVPNQEAAIDPAKTDDLSVAPPEGTTEAKPTSTMPDRTIDEELEKLKKRAEKFGNPPEMLENIKKMERAKKFGVEGEPGLGMLNQALSTEKPYGKRGREGAENDGGIRKRSKVRPGKKGGGGGEAKPKKESNEKSNGGYPSWMTDKDKEAAERRKAKFSS</sequence>
<evidence type="ECO:0000313" key="5">
    <source>
        <dbReference type="EMBL" id="UJO12573.1"/>
    </source>
</evidence>
<dbReference type="InterPro" id="IPR040746">
    <property type="entry name" value="THO1_MOS11_C"/>
</dbReference>
<comment type="similarity">
    <text evidence="2">Belongs to the SAP domain-containing ribonucleoprotein family.</text>
</comment>